<keyword evidence="6 9" id="KW-0472">Membrane</keyword>
<feature type="transmembrane region" description="Helical" evidence="9">
    <location>
        <begin position="124"/>
        <end position="144"/>
    </location>
</feature>
<name>A0AAN6EX44_EXODE</name>
<dbReference type="InterPro" id="IPR036259">
    <property type="entry name" value="MFS_trans_sf"/>
</dbReference>
<comment type="similarity">
    <text evidence="7">Belongs to the major facilitator superfamily. Allantoate permease family.</text>
</comment>
<dbReference type="FunFam" id="1.20.1250.20:FF:000065">
    <property type="entry name" value="Putative MFS pantothenate transporter"/>
    <property type="match status" value="1"/>
</dbReference>
<dbReference type="GO" id="GO:0005886">
    <property type="term" value="C:plasma membrane"/>
    <property type="evidence" value="ECO:0007669"/>
    <property type="project" value="UniProtKB-SubCell"/>
</dbReference>
<keyword evidence="4 9" id="KW-0812">Transmembrane</keyword>
<feature type="transmembrane region" description="Helical" evidence="9">
    <location>
        <begin position="177"/>
        <end position="199"/>
    </location>
</feature>
<dbReference type="FunFam" id="1.20.1250.20:FF:000386">
    <property type="entry name" value="MFS general substrate transporter"/>
    <property type="match status" value="1"/>
</dbReference>
<evidence type="ECO:0000256" key="7">
    <source>
        <dbReference type="ARBA" id="ARBA00037968"/>
    </source>
</evidence>
<comment type="caution">
    <text evidence="11">The sequence shown here is derived from an EMBL/GenBank/DDBJ whole genome shotgun (WGS) entry which is preliminary data.</text>
</comment>
<comment type="subcellular location">
    <subcellularLocation>
        <location evidence="1">Cell membrane</location>
        <topology evidence="1">Multi-pass membrane protein</topology>
    </subcellularLocation>
</comment>
<feature type="transmembrane region" description="Helical" evidence="9">
    <location>
        <begin position="445"/>
        <end position="467"/>
    </location>
</feature>
<feature type="transmembrane region" description="Helical" evidence="9">
    <location>
        <begin position="355"/>
        <end position="375"/>
    </location>
</feature>
<dbReference type="AlphaFoldDB" id="A0AAN6EX44"/>
<dbReference type="EMBL" id="JAJGCB010000004">
    <property type="protein sequence ID" value="KAJ8993290.1"/>
    <property type="molecule type" value="Genomic_DNA"/>
</dbReference>
<feature type="transmembrane region" description="Helical" evidence="9">
    <location>
        <begin position="479"/>
        <end position="496"/>
    </location>
</feature>
<sequence length="550" mass="61767">MPSTFSATPSKPGADVEIDALPEGLNNTTISTSAFDGPSAPTPREKRGFIGRVRRHLRTVQRYVWDDPDKPAEEKWFLFKLDVFLLTSTCLGYFSKNLDQANLNNAFVSGMSEALHMYGSELTYAGNVFTAGYVVGQLPAVILATRVRPSILIPSLEILWSILTFCTSAVTSVSQLYALRFLIGLCESAFFPVMIYMVGSWYTKRERGKRVTLFYCSATLAGMFSGYLQAGAYKGLNGKLGHAGWQWLFIVCGVISLPIALLGYFLYPDFPETTRAFYITEEEAKWARDRLVQEGLKPLGASAWNKTKIFRIMGHWQFWLLPIGYFLVQGSFPVYQPVYALWLKSTHHSVYQINVWPTGQVAVGVVVQVLAGMLSDSPLLRGRRWQALIVMASGTLFSTIVLAVWNVPDRLKYFAYYLSYSAAGVPGIYFAWYPDLMPHDHEMRGFMIAASNMFSYIQSIWFTITFWRTIEAPRFHKGFIAASCWGAGLIVLTLVIRRLEIRDKKRHQIRNVGIGDVESVQSVAAANGKTDITAVPGPRAEESDDRKQRV</sequence>
<evidence type="ECO:0000256" key="3">
    <source>
        <dbReference type="ARBA" id="ARBA00022475"/>
    </source>
</evidence>
<feature type="transmembrane region" description="Helical" evidence="9">
    <location>
        <begin position="245"/>
        <end position="267"/>
    </location>
</feature>
<dbReference type="InterPro" id="IPR011701">
    <property type="entry name" value="MFS"/>
</dbReference>
<accession>A0AAN6EX44</accession>
<dbReference type="PROSITE" id="PS50850">
    <property type="entry name" value="MFS"/>
    <property type="match status" value="1"/>
</dbReference>
<keyword evidence="2" id="KW-0813">Transport</keyword>
<evidence type="ECO:0000313" key="11">
    <source>
        <dbReference type="EMBL" id="KAJ8993290.1"/>
    </source>
</evidence>
<dbReference type="Pfam" id="PF07690">
    <property type="entry name" value="MFS_1"/>
    <property type="match status" value="1"/>
</dbReference>
<dbReference type="PANTHER" id="PTHR43791:SF37">
    <property type="entry name" value="MAJOR FACILITATOR SUPERFAMILY (MFS) PROFILE DOMAIN-CONTAINING PROTEIN"/>
    <property type="match status" value="1"/>
</dbReference>
<evidence type="ECO:0000313" key="12">
    <source>
        <dbReference type="Proteomes" id="UP001161757"/>
    </source>
</evidence>
<feature type="compositionally biased region" description="Basic and acidic residues" evidence="8">
    <location>
        <begin position="539"/>
        <end position="550"/>
    </location>
</feature>
<organism evidence="11 12">
    <name type="scientific">Exophiala dermatitidis</name>
    <name type="common">Black yeast-like fungus</name>
    <name type="synonym">Wangiella dermatitidis</name>
    <dbReference type="NCBI Taxonomy" id="5970"/>
    <lineage>
        <taxon>Eukaryota</taxon>
        <taxon>Fungi</taxon>
        <taxon>Dikarya</taxon>
        <taxon>Ascomycota</taxon>
        <taxon>Pezizomycotina</taxon>
        <taxon>Eurotiomycetes</taxon>
        <taxon>Chaetothyriomycetidae</taxon>
        <taxon>Chaetothyriales</taxon>
        <taxon>Herpotrichiellaceae</taxon>
        <taxon>Exophiala</taxon>
    </lineage>
</organism>
<feature type="transmembrane region" description="Helical" evidence="9">
    <location>
        <begin position="413"/>
        <end position="433"/>
    </location>
</feature>
<proteinExistence type="inferred from homology"/>
<dbReference type="PANTHER" id="PTHR43791">
    <property type="entry name" value="PERMEASE-RELATED"/>
    <property type="match status" value="1"/>
</dbReference>
<dbReference type="Proteomes" id="UP001161757">
    <property type="component" value="Unassembled WGS sequence"/>
</dbReference>
<feature type="domain" description="Major facilitator superfamily (MFS) profile" evidence="10">
    <location>
        <begin position="85"/>
        <end position="500"/>
    </location>
</feature>
<feature type="transmembrane region" description="Helical" evidence="9">
    <location>
        <begin position="316"/>
        <end position="335"/>
    </location>
</feature>
<evidence type="ECO:0000259" key="10">
    <source>
        <dbReference type="PROSITE" id="PS50850"/>
    </source>
</evidence>
<evidence type="ECO:0000256" key="8">
    <source>
        <dbReference type="SAM" id="MobiDB-lite"/>
    </source>
</evidence>
<dbReference type="GO" id="GO:0022857">
    <property type="term" value="F:transmembrane transporter activity"/>
    <property type="evidence" value="ECO:0007669"/>
    <property type="project" value="InterPro"/>
</dbReference>
<dbReference type="Gene3D" id="1.20.1250.20">
    <property type="entry name" value="MFS general substrate transporter like domains"/>
    <property type="match status" value="2"/>
</dbReference>
<keyword evidence="3" id="KW-1003">Cell membrane</keyword>
<evidence type="ECO:0000256" key="2">
    <source>
        <dbReference type="ARBA" id="ARBA00022448"/>
    </source>
</evidence>
<feature type="transmembrane region" description="Helical" evidence="9">
    <location>
        <begin position="387"/>
        <end position="407"/>
    </location>
</feature>
<feature type="transmembrane region" description="Helical" evidence="9">
    <location>
        <begin position="151"/>
        <end position="171"/>
    </location>
</feature>
<evidence type="ECO:0000256" key="4">
    <source>
        <dbReference type="ARBA" id="ARBA00022692"/>
    </source>
</evidence>
<feature type="region of interest" description="Disordered" evidence="8">
    <location>
        <begin position="531"/>
        <end position="550"/>
    </location>
</feature>
<evidence type="ECO:0000256" key="6">
    <source>
        <dbReference type="ARBA" id="ARBA00023136"/>
    </source>
</evidence>
<feature type="transmembrane region" description="Helical" evidence="9">
    <location>
        <begin position="211"/>
        <end position="233"/>
    </location>
</feature>
<gene>
    <name evidence="11" type="ORF">HRR80_003315</name>
</gene>
<evidence type="ECO:0000256" key="1">
    <source>
        <dbReference type="ARBA" id="ARBA00004651"/>
    </source>
</evidence>
<protein>
    <recommendedName>
        <fullName evidence="10">Major facilitator superfamily (MFS) profile domain-containing protein</fullName>
    </recommendedName>
</protein>
<keyword evidence="5 9" id="KW-1133">Transmembrane helix</keyword>
<reference evidence="11" key="1">
    <citation type="submission" date="2023-01" db="EMBL/GenBank/DDBJ databases">
        <title>Exophiala dermititidis isolated from Cystic Fibrosis Patient.</title>
        <authorList>
            <person name="Kurbessoian T."/>
            <person name="Crocker A."/>
            <person name="Murante D."/>
            <person name="Hogan D.A."/>
            <person name="Stajich J.E."/>
        </authorList>
    </citation>
    <scope>NUCLEOTIDE SEQUENCE</scope>
    <source>
        <strain evidence="11">Ex8</strain>
    </source>
</reference>
<evidence type="ECO:0000256" key="5">
    <source>
        <dbReference type="ARBA" id="ARBA00022989"/>
    </source>
</evidence>
<dbReference type="SUPFAM" id="SSF103473">
    <property type="entry name" value="MFS general substrate transporter"/>
    <property type="match status" value="1"/>
</dbReference>
<dbReference type="InterPro" id="IPR020846">
    <property type="entry name" value="MFS_dom"/>
</dbReference>
<evidence type="ECO:0000256" key="9">
    <source>
        <dbReference type="SAM" id="Phobius"/>
    </source>
</evidence>